<feature type="region of interest" description="Disordered" evidence="1">
    <location>
        <begin position="200"/>
        <end position="234"/>
    </location>
</feature>
<evidence type="ECO:0000313" key="3">
    <source>
        <dbReference type="Proteomes" id="UP000075903"/>
    </source>
</evidence>
<feature type="compositionally biased region" description="Basic and acidic residues" evidence="1">
    <location>
        <begin position="221"/>
        <end position="230"/>
    </location>
</feature>
<organism evidence="2 3">
    <name type="scientific">Anopheles merus</name>
    <name type="common">Mosquito</name>
    <dbReference type="NCBI Taxonomy" id="30066"/>
    <lineage>
        <taxon>Eukaryota</taxon>
        <taxon>Metazoa</taxon>
        <taxon>Ecdysozoa</taxon>
        <taxon>Arthropoda</taxon>
        <taxon>Hexapoda</taxon>
        <taxon>Insecta</taxon>
        <taxon>Pterygota</taxon>
        <taxon>Neoptera</taxon>
        <taxon>Endopterygota</taxon>
        <taxon>Diptera</taxon>
        <taxon>Nematocera</taxon>
        <taxon>Culicoidea</taxon>
        <taxon>Culicidae</taxon>
        <taxon>Anophelinae</taxon>
        <taxon>Anopheles</taxon>
    </lineage>
</organism>
<dbReference type="EnsemblMetazoa" id="AMEM010631-RA">
    <property type="protein sequence ID" value="AMEM010631-PA"/>
    <property type="gene ID" value="AMEM010631"/>
</dbReference>
<accession>A0A182V8F4</accession>
<dbReference type="VEuPathDB" id="VectorBase:AMEM21_006152"/>
<feature type="compositionally biased region" description="Basic and acidic residues" evidence="1">
    <location>
        <begin position="14"/>
        <end position="27"/>
    </location>
</feature>
<dbReference type="AlphaFoldDB" id="A0A182V8F4"/>
<evidence type="ECO:0000313" key="2">
    <source>
        <dbReference type="EnsemblMetazoa" id="AMEM010631-PA"/>
    </source>
</evidence>
<proteinExistence type="predicted"/>
<feature type="compositionally biased region" description="Low complexity" evidence="1">
    <location>
        <begin position="59"/>
        <end position="70"/>
    </location>
</feature>
<keyword evidence="3" id="KW-1185">Reference proteome</keyword>
<dbReference type="Proteomes" id="UP000075903">
    <property type="component" value="Unassembled WGS sequence"/>
</dbReference>
<dbReference type="VEuPathDB" id="VectorBase:AMEM010631"/>
<name>A0A182V8F4_ANOME</name>
<sequence>MAQQKFFSGLTEGMIKRAAGERPDRQKTQFYWPDEDAPDPAAPTDTAPSLNGRPHQPSRRSSTASSGSTAVDSPATPHYRHRQSIGEPIERDRHPKHAGSNIQFYDGVGSSFAELERTRAHERHRIEQFLRHQSEEETGGEARAKRLSTLQSKIAFYDDCTPVALSVVNAGGGDRRTHTEGWERADKQAVSELSEFDDFDDRSSYRSGSVCSSTTSGYRRSTSELPEHKRNSQRHLRSSINFHNGCATADDREDTRKPVTVRESATARLLAQYLHEKFFASLCTTSMCRSYELLYVKPRLHVSQWYLVCPR</sequence>
<feature type="region of interest" description="Disordered" evidence="1">
    <location>
        <begin position="1"/>
        <end position="105"/>
    </location>
</feature>
<evidence type="ECO:0000256" key="1">
    <source>
        <dbReference type="SAM" id="MobiDB-lite"/>
    </source>
</evidence>
<reference evidence="2" key="1">
    <citation type="submission" date="2020-05" db="UniProtKB">
        <authorList>
            <consortium name="EnsemblMetazoa"/>
        </authorList>
    </citation>
    <scope>IDENTIFICATION</scope>
    <source>
        <strain evidence="2">MAF</strain>
    </source>
</reference>
<feature type="compositionally biased region" description="Low complexity" evidence="1">
    <location>
        <begin position="205"/>
        <end position="220"/>
    </location>
</feature>
<protein>
    <submittedName>
        <fullName evidence="2">Uncharacterized protein</fullName>
    </submittedName>
</protein>